<organism evidence="1 2">
    <name type="scientific">Nitrosotalea sinensis</name>
    <dbReference type="NCBI Taxonomy" id="1499975"/>
    <lineage>
        <taxon>Archaea</taxon>
        <taxon>Nitrososphaerota</taxon>
        <taxon>Nitrososphaeria</taxon>
        <taxon>Nitrosotaleales</taxon>
        <taxon>Nitrosotaleaceae</taxon>
        <taxon>Nitrosotalea</taxon>
    </lineage>
</organism>
<accession>A0A2H1EH96</accession>
<gene>
    <name evidence="1" type="ORF">NSIN_20506</name>
</gene>
<dbReference type="EMBL" id="FRFC01000003">
    <property type="protein sequence ID" value="SHO45006.1"/>
    <property type="molecule type" value="Genomic_DNA"/>
</dbReference>
<protein>
    <recommendedName>
        <fullName evidence="3">Iron transporter</fullName>
    </recommendedName>
</protein>
<name>A0A2H1EH96_9ARCH</name>
<sequence>MARACTKCKKEIPDGVELDPMASVYPCCNECWAEWKQYRIMVMNEMKLDMSLPDHRKVVKKYEKVFVGVMTPEGDVVNFADESKRNPEKPPN</sequence>
<dbReference type="InterPro" id="IPR036766">
    <property type="entry name" value="Fe_traffick_prot_YggX_sf"/>
</dbReference>
<proteinExistence type="predicted"/>
<dbReference type="SUPFAM" id="SSF111148">
    <property type="entry name" value="YggX-like"/>
    <property type="match status" value="1"/>
</dbReference>
<reference evidence="2" key="1">
    <citation type="submission" date="2016-12" db="EMBL/GenBank/DDBJ databases">
        <authorList>
            <person name="Herbold C."/>
        </authorList>
    </citation>
    <scope>NUCLEOTIDE SEQUENCE [LARGE SCALE GENOMIC DNA]</scope>
</reference>
<evidence type="ECO:0000313" key="2">
    <source>
        <dbReference type="Proteomes" id="UP000232412"/>
    </source>
</evidence>
<evidence type="ECO:0008006" key="3">
    <source>
        <dbReference type="Google" id="ProtNLM"/>
    </source>
</evidence>
<keyword evidence="2" id="KW-1185">Reference proteome</keyword>
<evidence type="ECO:0000313" key="1">
    <source>
        <dbReference type="EMBL" id="SHO45006.1"/>
    </source>
</evidence>
<dbReference type="AlphaFoldDB" id="A0A2H1EH96"/>
<dbReference type="Proteomes" id="UP000232412">
    <property type="component" value="Unassembled WGS sequence"/>
</dbReference>
<dbReference type="OrthoDB" id="6721at2157"/>
<dbReference type="Gene3D" id="1.10.3880.10">
    <property type="entry name" value="Fe(II) trafficking protein YggX"/>
    <property type="match status" value="1"/>
</dbReference>
<dbReference type="RefSeq" id="WP_101009508.1">
    <property type="nucleotide sequence ID" value="NZ_FRFC01000003.1"/>
</dbReference>
<dbReference type="GO" id="GO:0005506">
    <property type="term" value="F:iron ion binding"/>
    <property type="evidence" value="ECO:0007669"/>
    <property type="project" value="InterPro"/>
</dbReference>